<proteinExistence type="predicted"/>
<dbReference type="SUPFAM" id="SSF53098">
    <property type="entry name" value="Ribonuclease H-like"/>
    <property type="match status" value="1"/>
</dbReference>
<feature type="domain" description="YprB ribonuclease H-like" evidence="1">
    <location>
        <begin position="111"/>
        <end position="281"/>
    </location>
</feature>
<accession>A0A4R6U9H2</accession>
<dbReference type="InterPro" id="IPR036397">
    <property type="entry name" value="RNaseH_sf"/>
</dbReference>
<evidence type="ECO:0000313" key="2">
    <source>
        <dbReference type="EMBL" id="TDQ41479.1"/>
    </source>
</evidence>
<keyword evidence="3" id="KW-1185">Reference proteome</keyword>
<organism evidence="2 3">
    <name type="scientific">Aureibacillus halotolerans</name>
    <dbReference type="NCBI Taxonomy" id="1508390"/>
    <lineage>
        <taxon>Bacteria</taxon>
        <taxon>Bacillati</taxon>
        <taxon>Bacillota</taxon>
        <taxon>Bacilli</taxon>
        <taxon>Bacillales</taxon>
        <taxon>Bacillaceae</taxon>
        <taxon>Aureibacillus</taxon>
    </lineage>
</organism>
<gene>
    <name evidence="2" type="ORF">EV213_10357</name>
</gene>
<dbReference type="Pfam" id="PF13482">
    <property type="entry name" value="RNase_H_2"/>
    <property type="match status" value="1"/>
</dbReference>
<evidence type="ECO:0000313" key="3">
    <source>
        <dbReference type="Proteomes" id="UP000295632"/>
    </source>
</evidence>
<protein>
    <recommendedName>
        <fullName evidence="1">YprB ribonuclease H-like domain-containing protein</fullName>
    </recommendedName>
</protein>
<dbReference type="InterPro" id="IPR011990">
    <property type="entry name" value="TPR-like_helical_dom_sf"/>
</dbReference>
<name>A0A4R6U9H2_9BACI</name>
<sequence>MSLKKKLERYRALQKKKASEEKNINQDDNIQKEAAVEDQDRLFAETSWQALGFTAHKTSEGYCYIKETTYPAHTRFGNIALNDIYKTISSWNRSSLKSPLSAQGKSVEDLLFFDTETTGLSHGAGHTIFLFGTGCFKEEKLTIKQYALARPGQEAALFLPFLQDHSSLSDLVTYNGKSFDWPHVKSKHVLIRERVPTLPEYGHYDLLHAARRVWKHRMEKVSLGNVEAAELQMSRVGDTPGFLAPMLYKNYVESEDATCLKGIIQHNEQDIVSLVLLYVRLSSLILDYKTKDEGERLALAKWLDKDKNDEEAAYLYASLLSSNEWREEAAFQLAGLCKRENAYERALALYKSIQGEELKKDAWLAAAMLYEHQFQQYDEALSLVNQLVNEYADELPGTASLQHRHRRLLRKIAGK</sequence>
<dbReference type="PANTHER" id="PTHR38462:SF1">
    <property type="entry name" value="YPRB RIBONUCLEASE H-LIKE DOMAIN-CONTAINING PROTEIN"/>
    <property type="match status" value="1"/>
</dbReference>
<dbReference type="AlphaFoldDB" id="A0A4R6U9H2"/>
<dbReference type="RefSeq" id="WP_166639157.1">
    <property type="nucleotide sequence ID" value="NZ_SNYJ01000003.1"/>
</dbReference>
<dbReference type="SUPFAM" id="SSF48452">
    <property type="entry name" value="TPR-like"/>
    <property type="match status" value="1"/>
</dbReference>
<dbReference type="GO" id="GO:0003676">
    <property type="term" value="F:nucleic acid binding"/>
    <property type="evidence" value="ECO:0007669"/>
    <property type="project" value="InterPro"/>
</dbReference>
<dbReference type="Proteomes" id="UP000295632">
    <property type="component" value="Unassembled WGS sequence"/>
</dbReference>
<reference evidence="2 3" key="1">
    <citation type="submission" date="2019-03" db="EMBL/GenBank/DDBJ databases">
        <title>Genomic Encyclopedia of Type Strains, Phase IV (KMG-IV): sequencing the most valuable type-strain genomes for metagenomic binning, comparative biology and taxonomic classification.</title>
        <authorList>
            <person name="Goeker M."/>
        </authorList>
    </citation>
    <scope>NUCLEOTIDE SEQUENCE [LARGE SCALE GENOMIC DNA]</scope>
    <source>
        <strain evidence="2 3">DSM 28697</strain>
    </source>
</reference>
<dbReference type="InterPro" id="IPR038720">
    <property type="entry name" value="YprB_RNase_H-like_dom"/>
</dbReference>
<evidence type="ECO:0000259" key="1">
    <source>
        <dbReference type="Pfam" id="PF13482"/>
    </source>
</evidence>
<dbReference type="InterPro" id="IPR012337">
    <property type="entry name" value="RNaseH-like_sf"/>
</dbReference>
<dbReference type="PANTHER" id="PTHR38462">
    <property type="entry name" value="EXONUCLEASE-LIKE PROTEIN"/>
    <property type="match status" value="1"/>
</dbReference>
<dbReference type="EMBL" id="SNYJ01000003">
    <property type="protein sequence ID" value="TDQ41479.1"/>
    <property type="molecule type" value="Genomic_DNA"/>
</dbReference>
<dbReference type="Gene3D" id="3.30.420.10">
    <property type="entry name" value="Ribonuclease H-like superfamily/Ribonuclease H"/>
    <property type="match status" value="1"/>
</dbReference>
<comment type="caution">
    <text evidence="2">The sequence shown here is derived from an EMBL/GenBank/DDBJ whole genome shotgun (WGS) entry which is preliminary data.</text>
</comment>